<reference evidence="3" key="1">
    <citation type="journal article" date="2018" name="Genome Biol.">
        <title>SKESA: strategic k-mer extension for scrupulous assemblies.</title>
        <authorList>
            <person name="Souvorov A."/>
            <person name="Agarwala R."/>
            <person name="Lipman D.J."/>
        </authorList>
    </citation>
    <scope>NUCLEOTIDE SEQUENCE</scope>
    <source>
        <strain evidence="3">AUSMDU00005748</strain>
    </source>
</reference>
<dbReference type="InterPro" id="IPR036388">
    <property type="entry name" value="WH-like_DNA-bd_sf"/>
</dbReference>
<dbReference type="AlphaFoldDB" id="A0AAD3UL25"/>
<dbReference type="EMBL" id="DACXIC010000013">
    <property type="protein sequence ID" value="HAU4357234.1"/>
    <property type="molecule type" value="Genomic_DNA"/>
</dbReference>
<dbReference type="InterPro" id="IPR016032">
    <property type="entry name" value="Sig_transdc_resp-reg_C-effctor"/>
</dbReference>
<dbReference type="PROSITE" id="PS50043">
    <property type="entry name" value="HTH_LUXR_2"/>
    <property type="match status" value="1"/>
</dbReference>
<sequence length="206" mass="23578">MIMLNVIYKNDNNFFKLGFNALLESLFPAAMFSSSAVNKIYKGKDTATDIMVLSLCRGEEYICHPELQHRRGGILIGLVGKQFRWRGGILPSCLKEMIFIQQDEKIYRIIAQIKRARMQEATPSMNQSDIRCHDCRHRKLSRQQEKVAAALLAGLSVREIAGKLALSEKTVFSHKRIIMSKFKLRHDVDLVLLLNYLRRSSAGHND</sequence>
<dbReference type="SUPFAM" id="SSF46894">
    <property type="entry name" value="C-terminal effector domain of the bipartite response regulators"/>
    <property type="match status" value="1"/>
</dbReference>
<evidence type="ECO:0000313" key="4">
    <source>
        <dbReference type="Proteomes" id="UP000868497"/>
    </source>
</evidence>
<gene>
    <name evidence="3" type="ORF">F6W21_12950</name>
</gene>
<reference evidence="3" key="2">
    <citation type="submission" date="2019-09" db="EMBL/GenBank/DDBJ databases">
        <authorList>
            <consortium name="NCBI Pathogen Detection Project"/>
        </authorList>
    </citation>
    <scope>NUCLEOTIDE SEQUENCE</scope>
    <source>
        <strain evidence="3">AUSMDU00005748</strain>
    </source>
</reference>
<feature type="domain" description="HTH luxR-type" evidence="2">
    <location>
        <begin position="133"/>
        <end position="198"/>
    </location>
</feature>
<accession>A0AAD3UL25</accession>
<dbReference type="CDD" id="cd06170">
    <property type="entry name" value="LuxR_C_like"/>
    <property type="match status" value="1"/>
</dbReference>
<protein>
    <submittedName>
        <fullName evidence="3">Helix-turn-helix transcriptional regulator</fullName>
    </submittedName>
</protein>
<dbReference type="Pfam" id="PF00196">
    <property type="entry name" value="GerE"/>
    <property type="match status" value="1"/>
</dbReference>
<dbReference type="Proteomes" id="UP000868497">
    <property type="component" value="Unassembled WGS sequence"/>
</dbReference>
<evidence type="ECO:0000256" key="1">
    <source>
        <dbReference type="ARBA" id="ARBA00023125"/>
    </source>
</evidence>
<evidence type="ECO:0000313" key="3">
    <source>
        <dbReference type="EMBL" id="HAU4357234.1"/>
    </source>
</evidence>
<proteinExistence type="predicted"/>
<dbReference type="PRINTS" id="PR00038">
    <property type="entry name" value="HTHLUXR"/>
</dbReference>
<dbReference type="Gene3D" id="1.10.10.10">
    <property type="entry name" value="Winged helix-like DNA-binding domain superfamily/Winged helix DNA-binding domain"/>
    <property type="match status" value="1"/>
</dbReference>
<dbReference type="GO" id="GO:0003677">
    <property type="term" value="F:DNA binding"/>
    <property type="evidence" value="ECO:0007669"/>
    <property type="project" value="UniProtKB-KW"/>
</dbReference>
<evidence type="ECO:0000259" key="2">
    <source>
        <dbReference type="PROSITE" id="PS50043"/>
    </source>
</evidence>
<dbReference type="SMART" id="SM00421">
    <property type="entry name" value="HTH_LUXR"/>
    <property type="match status" value="1"/>
</dbReference>
<dbReference type="GO" id="GO:0006355">
    <property type="term" value="P:regulation of DNA-templated transcription"/>
    <property type="evidence" value="ECO:0007669"/>
    <property type="project" value="InterPro"/>
</dbReference>
<dbReference type="InterPro" id="IPR000792">
    <property type="entry name" value="Tscrpt_reg_LuxR_C"/>
</dbReference>
<keyword evidence="1" id="KW-0238">DNA-binding</keyword>
<name>A0AAD3UL25_KLEOX</name>
<organism evidence="3 4">
    <name type="scientific">Klebsiella oxytoca</name>
    <dbReference type="NCBI Taxonomy" id="571"/>
    <lineage>
        <taxon>Bacteria</taxon>
        <taxon>Pseudomonadati</taxon>
        <taxon>Pseudomonadota</taxon>
        <taxon>Gammaproteobacteria</taxon>
        <taxon>Enterobacterales</taxon>
        <taxon>Enterobacteriaceae</taxon>
        <taxon>Klebsiella/Raoultella group</taxon>
        <taxon>Klebsiella</taxon>
    </lineage>
</organism>
<comment type="caution">
    <text evidence="3">The sequence shown here is derived from an EMBL/GenBank/DDBJ whole genome shotgun (WGS) entry which is preliminary data.</text>
</comment>